<name>A0A6N6MMS5_9HYPH</name>
<evidence type="ECO:0000256" key="1">
    <source>
        <dbReference type="SAM" id="MobiDB-lite"/>
    </source>
</evidence>
<dbReference type="RefSeq" id="WP_150964841.1">
    <property type="nucleotide sequence ID" value="NZ_VZZJ01000015.1"/>
</dbReference>
<keyword evidence="3" id="KW-1185">Reference proteome</keyword>
<accession>A0A6N6MMS5</accession>
<organism evidence="2 3">
    <name type="scientific">Methylobacterium planeticum</name>
    <dbReference type="NCBI Taxonomy" id="2615211"/>
    <lineage>
        <taxon>Bacteria</taxon>
        <taxon>Pseudomonadati</taxon>
        <taxon>Pseudomonadota</taxon>
        <taxon>Alphaproteobacteria</taxon>
        <taxon>Hyphomicrobiales</taxon>
        <taxon>Methylobacteriaceae</taxon>
        <taxon>Methylobacterium</taxon>
    </lineage>
</organism>
<feature type="region of interest" description="Disordered" evidence="1">
    <location>
        <begin position="1"/>
        <end position="32"/>
    </location>
</feature>
<comment type="caution">
    <text evidence="2">The sequence shown here is derived from an EMBL/GenBank/DDBJ whole genome shotgun (WGS) entry which is preliminary data.</text>
</comment>
<evidence type="ECO:0000313" key="2">
    <source>
        <dbReference type="EMBL" id="KAB1072096.1"/>
    </source>
</evidence>
<proteinExistence type="predicted"/>
<dbReference type="Proteomes" id="UP000441523">
    <property type="component" value="Unassembled WGS sequence"/>
</dbReference>
<sequence length="80" mass="8624">MTSSRSGRRAPVVLSQKQAARRRRGREGALGAEALDAPLPGPLLVLLSRLHRAEHARPEGRPGEAPSRDEDLGGERAVPR</sequence>
<dbReference type="AlphaFoldDB" id="A0A6N6MMS5"/>
<protein>
    <submittedName>
        <fullName evidence="2">Uncharacterized protein</fullName>
    </submittedName>
</protein>
<feature type="region of interest" description="Disordered" evidence="1">
    <location>
        <begin position="54"/>
        <end position="80"/>
    </location>
</feature>
<evidence type="ECO:0000313" key="3">
    <source>
        <dbReference type="Proteomes" id="UP000441523"/>
    </source>
</evidence>
<gene>
    <name evidence="2" type="ORF">F6X51_16845</name>
</gene>
<reference evidence="2 3" key="1">
    <citation type="submission" date="2019-09" db="EMBL/GenBank/DDBJ databases">
        <title>YIM 132548 draft genome.</title>
        <authorList>
            <person name="Jiang L."/>
        </authorList>
    </citation>
    <scope>NUCLEOTIDE SEQUENCE [LARGE SCALE GENOMIC DNA]</scope>
    <source>
        <strain evidence="2 3">YIM 132548</strain>
    </source>
</reference>
<dbReference type="EMBL" id="VZZJ01000015">
    <property type="protein sequence ID" value="KAB1072096.1"/>
    <property type="molecule type" value="Genomic_DNA"/>
</dbReference>